<gene>
    <name evidence="2" type="ORF">MtrDRAFT_AC150798g19v2</name>
</gene>
<protein>
    <recommendedName>
        <fullName evidence="3">Transmembrane protein</fullName>
    </recommendedName>
</protein>
<proteinExistence type="predicted"/>
<sequence length="80" mass="9721">MARMPRSSHLFQTIIWFVAAWVIWKERNNRVFQETVATSFMLIEKVKLNSFLWLKSKHLSFSYNYHDWWKHSLSCMGIIV</sequence>
<evidence type="ECO:0000256" key="1">
    <source>
        <dbReference type="SAM" id="Phobius"/>
    </source>
</evidence>
<accession>Q2HT30</accession>
<keyword evidence="1" id="KW-0812">Transmembrane</keyword>
<evidence type="ECO:0000313" key="2">
    <source>
        <dbReference type="EMBL" id="ABD33014.1"/>
    </source>
</evidence>
<dbReference type="EMBL" id="AC150798">
    <property type="protein sequence ID" value="ABD33014.1"/>
    <property type="molecule type" value="Genomic_DNA"/>
</dbReference>
<organism evidence="2">
    <name type="scientific">Medicago truncatula</name>
    <name type="common">Barrel medic</name>
    <name type="synonym">Medicago tribuloides</name>
    <dbReference type="NCBI Taxonomy" id="3880"/>
    <lineage>
        <taxon>Eukaryota</taxon>
        <taxon>Viridiplantae</taxon>
        <taxon>Streptophyta</taxon>
        <taxon>Embryophyta</taxon>
        <taxon>Tracheophyta</taxon>
        <taxon>Spermatophyta</taxon>
        <taxon>Magnoliopsida</taxon>
        <taxon>eudicotyledons</taxon>
        <taxon>Gunneridae</taxon>
        <taxon>Pentapetalae</taxon>
        <taxon>rosids</taxon>
        <taxon>fabids</taxon>
        <taxon>Fabales</taxon>
        <taxon>Fabaceae</taxon>
        <taxon>Papilionoideae</taxon>
        <taxon>50 kb inversion clade</taxon>
        <taxon>NPAAA clade</taxon>
        <taxon>Hologalegina</taxon>
        <taxon>IRL clade</taxon>
        <taxon>Trifolieae</taxon>
        <taxon>Medicago</taxon>
    </lineage>
</organism>
<feature type="transmembrane region" description="Helical" evidence="1">
    <location>
        <begin position="6"/>
        <end position="24"/>
    </location>
</feature>
<reference evidence="2" key="2">
    <citation type="submission" date="2007-03" db="EMBL/GenBank/DDBJ databases">
        <authorList>
            <consortium name="The International Medicago Genome Annotation Group"/>
        </authorList>
    </citation>
    <scope>NUCLEOTIDE SEQUENCE</scope>
</reference>
<evidence type="ECO:0008006" key="3">
    <source>
        <dbReference type="Google" id="ProtNLM"/>
    </source>
</evidence>
<keyword evidence="1" id="KW-0472">Membrane</keyword>
<reference evidence="2" key="1">
    <citation type="submission" date="2005-04" db="EMBL/GenBank/DDBJ databases">
        <authorList>
            <person name="Town C.D."/>
        </authorList>
    </citation>
    <scope>NUCLEOTIDE SEQUENCE</scope>
</reference>
<dbReference type="SUPFAM" id="SSF159941">
    <property type="entry name" value="MM3350-like"/>
    <property type="match status" value="1"/>
</dbReference>
<keyword evidence="1" id="KW-1133">Transmembrane helix</keyword>
<name>Q2HT30_MEDTR</name>
<dbReference type="InterPro" id="IPR024047">
    <property type="entry name" value="MM3350-like_sf"/>
</dbReference>
<dbReference type="AlphaFoldDB" id="Q2HT30"/>